<feature type="domain" description="Histidine kinase/HSP90-like ATPase" evidence="4">
    <location>
        <begin position="88"/>
        <end position="190"/>
    </location>
</feature>
<dbReference type="EMBL" id="AP022577">
    <property type="protein sequence ID" value="BBX84007.1"/>
    <property type="molecule type" value="Genomic_DNA"/>
</dbReference>
<organism evidence="5 6">
    <name type="scientific">Mycolicibacterium aubagnense</name>
    <dbReference type="NCBI Taxonomy" id="319707"/>
    <lineage>
        <taxon>Bacteria</taxon>
        <taxon>Bacillati</taxon>
        <taxon>Actinomycetota</taxon>
        <taxon>Actinomycetes</taxon>
        <taxon>Mycobacteriales</taxon>
        <taxon>Mycobacteriaceae</taxon>
        <taxon>Mycolicibacterium</taxon>
    </lineage>
</organism>
<evidence type="ECO:0000313" key="5">
    <source>
        <dbReference type="EMBL" id="BBX84007.1"/>
    </source>
</evidence>
<sequence length="201" mass="21650">MQIEVCRSEVESRSGPAGLVERLETAKTLTRSAVDQLRSAIYALNHSSDADRSSLPELLEQLATVHMPEDLRVTLRVDGDVAELPSAVERSLLRIAGEALFNTAMHGRASRAIVRLTYRAGGVALSVSDDGIGDPDKLRLMLRLADVADLDGHHRGLANMLARCREYGGSFTVGRSRIGGVRVVATIPRDPDRAPGEGVLS</sequence>
<evidence type="ECO:0000259" key="4">
    <source>
        <dbReference type="Pfam" id="PF02518"/>
    </source>
</evidence>
<keyword evidence="1" id="KW-0808">Transferase</keyword>
<dbReference type="InterPro" id="IPR003594">
    <property type="entry name" value="HATPase_dom"/>
</dbReference>
<proteinExistence type="predicted"/>
<dbReference type="SUPFAM" id="SSF55874">
    <property type="entry name" value="ATPase domain of HSP90 chaperone/DNA topoisomerase II/histidine kinase"/>
    <property type="match status" value="1"/>
</dbReference>
<accession>A0ABM7IBD5</accession>
<dbReference type="InterPro" id="IPR036890">
    <property type="entry name" value="HATPase_C_sf"/>
</dbReference>
<protein>
    <recommendedName>
        <fullName evidence="4">Histidine kinase/HSP90-like ATPase domain-containing protein</fullName>
    </recommendedName>
</protein>
<gene>
    <name evidence="5" type="ORF">MAUB_18800</name>
</gene>
<keyword evidence="3" id="KW-0902">Two-component regulatory system</keyword>
<evidence type="ECO:0000256" key="3">
    <source>
        <dbReference type="ARBA" id="ARBA00023012"/>
    </source>
</evidence>
<evidence type="ECO:0000256" key="1">
    <source>
        <dbReference type="ARBA" id="ARBA00022679"/>
    </source>
</evidence>
<keyword evidence="2" id="KW-0418">Kinase</keyword>
<dbReference type="Proteomes" id="UP000465609">
    <property type="component" value="Chromosome"/>
</dbReference>
<dbReference type="CDD" id="cd16917">
    <property type="entry name" value="HATPase_UhpB-NarQ-NarX-like"/>
    <property type="match status" value="1"/>
</dbReference>
<evidence type="ECO:0000313" key="6">
    <source>
        <dbReference type="Proteomes" id="UP000465609"/>
    </source>
</evidence>
<reference evidence="5 6" key="1">
    <citation type="journal article" date="2019" name="Emerg. Microbes Infect.">
        <title>Comprehensive subspecies identification of 175 nontuberculous mycobacteria species based on 7547 genomic profiles.</title>
        <authorList>
            <person name="Matsumoto Y."/>
            <person name="Kinjo T."/>
            <person name="Motooka D."/>
            <person name="Nabeya D."/>
            <person name="Jung N."/>
            <person name="Uechi K."/>
            <person name="Horii T."/>
            <person name="Iida T."/>
            <person name="Fujita J."/>
            <person name="Nakamura S."/>
        </authorList>
    </citation>
    <scope>NUCLEOTIDE SEQUENCE [LARGE SCALE GENOMIC DNA]</scope>
    <source>
        <strain evidence="5 6">JCM 15296</strain>
    </source>
</reference>
<evidence type="ECO:0000256" key="2">
    <source>
        <dbReference type="ARBA" id="ARBA00022777"/>
    </source>
</evidence>
<dbReference type="PANTHER" id="PTHR24421">
    <property type="entry name" value="NITRATE/NITRITE SENSOR PROTEIN NARX-RELATED"/>
    <property type="match status" value="1"/>
</dbReference>
<name>A0ABM7IBD5_9MYCO</name>
<dbReference type="Pfam" id="PF02518">
    <property type="entry name" value="HATPase_c"/>
    <property type="match status" value="1"/>
</dbReference>
<dbReference type="InterPro" id="IPR050482">
    <property type="entry name" value="Sensor_HK_TwoCompSys"/>
</dbReference>
<keyword evidence="6" id="KW-1185">Reference proteome</keyword>
<dbReference type="Gene3D" id="3.30.565.10">
    <property type="entry name" value="Histidine kinase-like ATPase, C-terminal domain"/>
    <property type="match status" value="1"/>
</dbReference>